<dbReference type="EMBL" id="JAMDGY010000049">
    <property type="protein sequence ID" value="MDD0992056.1"/>
    <property type="molecule type" value="Genomic_DNA"/>
</dbReference>
<dbReference type="Proteomes" id="UP001148203">
    <property type="component" value="Unassembled WGS sequence"/>
</dbReference>
<accession>A0ABT5NV50</accession>
<organism evidence="1 2">
    <name type="scientific">Pseudomonas fontis</name>
    <dbReference type="NCBI Taxonomy" id="2942633"/>
    <lineage>
        <taxon>Bacteria</taxon>
        <taxon>Pseudomonadati</taxon>
        <taxon>Pseudomonadota</taxon>
        <taxon>Gammaproteobacteria</taxon>
        <taxon>Pseudomonadales</taxon>
        <taxon>Pseudomonadaceae</taxon>
        <taxon>Pseudomonas</taxon>
    </lineage>
</organism>
<reference evidence="1 2" key="1">
    <citation type="submission" date="2022-05" db="EMBL/GenBank/DDBJ databases">
        <title>Novel Pseudomonas spp. Isolated from a Rainbow Trout Aquaculture Facility.</title>
        <authorList>
            <person name="Testerman T."/>
            <person name="Graf J."/>
        </authorList>
    </citation>
    <scope>NUCLEOTIDE SEQUENCE [LARGE SCALE GENOMIC DNA]</scope>
    <source>
        <strain evidence="1 2">ID681</strain>
    </source>
</reference>
<dbReference type="RefSeq" id="WP_273910598.1">
    <property type="nucleotide sequence ID" value="NZ_JAMDGX010000030.1"/>
</dbReference>
<protein>
    <recommendedName>
        <fullName evidence="3">Lipoprotein</fullName>
    </recommendedName>
</protein>
<name>A0ABT5NV50_9PSED</name>
<sequence>MRILIGAVAVALLAGCTTPSELKSGDAVFVSATKKLPKQYALCVFPKWQDLNAESAMTETETGYRLVMANPGVGQTDELLEVSKTSTGSTVRHFQRIALMQVGRGDVSESVKSCI</sequence>
<comment type="caution">
    <text evidence="1">The sequence shown here is derived from an EMBL/GenBank/DDBJ whole genome shotgun (WGS) entry which is preliminary data.</text>
</comment>
<keyword evidence="2" id="KW-1185">Reference proteome</keyword>
<proteinExistence type="predicted"/>
<evidence type="ECO:0008006" key="3">
    <source>
        <dbReference type="Google" id="ProtNLM"/>
    </source>
</evidence>
<evidence type="ECO:0000313" key="1">
    <source>
        <dbReference type="EMBL" id="MDD0992056.1"/>
    </source>
</evidence>
<dbReference type="PROSITE" id="PS51257">
    <property type="entry name" value="PROKAR_LIPOPROTEIN"/>
    <property type="match status" value="1"/>
</dbReference>
<evidence type="ECO:0000313" key="2">
    <source>
        <dbReference type="Proteomes" id="UP001148203"/>
    </source>
</evidence>
<gene>
    <name evidence="1" type="ORF">M5G11_16100</name>
</gene>